<dbReference type="PANTHER" id="PTHR43794:SF11">
    <property type="entry name" value="AMIDOHYDROLASE-RELATED DOMAIN-CONTAINING PROTEIN"/>
    <property type="match status" value="1"/>
</dbReference>
<feature type="domain" description="Amidohydrolase-related" evidence="2">
    <location>
        <begin position="54"/>
        <end position="403"/>
    </location>
</feature>
<evidence type="ECO:0000313" key="4">
    <source>
        <dbReference type="Proteomes" id="UP000064844"/>
    </source>
</evidence>
<reference evidence="4" key="2">
    <citation type="submission" date="2015-04" db="EMBL/GenBank/DDBJ databases">
        <title>A butyrogenic pathway from the amino acid lysine in a human gut commensal.</title>
        <authorList>
            <person name="de Vos W.M."/>
            <person name="Bui N.T.P."/>
            <person name="Plugge C.M."/>
            <person name="Ritari J."/>
        </authorList>
    </citation>
    <scope>NUCLEOTIDE SEQUENCE [LARGE SCALE GENOMIC DNA]</scope>
    <source>
        <strain evidence="4">AF211</strain>
    </source>
</reference>
<dbReference type="EMBL" id="CP011307">
    <property type="protein sequence ID" value="ALP92797.1"/>
    <property type="molecule type" value="Genomic_DNA"/>
</dbReference>
<evidence type="ECO:0000256" key="1">
    <source>
        <dbReference type="ARBA" id="ARBA00022801"/>
    </source>
</evidence>
<dbReference type="SUPFAM" id="SSF51556">
    <property type="entry name" value="Metallo-dependent hydrolases"/>
    <property type="match status" value="1"/>
</dbReference>
<reference evidence="3 4" key="1">
    <citation type="journal article" date="2015" name="Nat. Commun.">
        <title>Production of butyrate from lysine and the Amadori product fructoselysine by a human gut commensal.</title>
        <authorList>
            <person name="Bui T.P."/>
            <person name="Ritari J."/>
            <person name="Boeren S."/>
            <person name="de Waard P."/>
            <person name="Plugge C.M."/>
            <person name="de Vos W.M."/>
        </authorList>
    </citation>
    <scope>NUCLEOTIDE SEQUENCE [LARGE SCALE GENOMIC DNA]</scope>
    <source>
        <strain evidence="3 4">AF211</strain>
    </source>
</reference>
<dbReference type="PATRIC" id="fig|1297617.4.peg.406"/>
<protein>
    <submittedName>
        <fullName evidence="3">S-adenosylhomocysteine deaminase</fullName>
        <ecNumber evidence="3">3.5.4.28</ecNumber>
    </submittedName>
</protein>
<dbReference type="InterPro" id="IPR006680">
    <property type="entry name" value="Amidohydro-rel"/>
</dbReference>
<dbReference type="Gene3D" id="3.20.20.140">
    <property type="entry name" value="Metal-dependent hydrolases"/>
    <property type="match status" value="1"/>
</dbReference>
<dbReference type="GO" id="GO:0050270">
    <property type="term" value="F:S-adenosylhomocysteine deaminase activity"/>
    <property type="evidence" value="ECO:0007669"/>
    <property type="project" value="UniProtKB-EC"/>
</dbReference>
<accession>A0A0S2W0D5</accession>
<dbReference type="InterPro" id="IPR032466">
    <property type="entry name" value="Metal_Hydrolase"/>
</dbReference>
<dbReference type="EC" id="3.5.4.28" evidence="3"/>
<dbReference type="KEGG" id="ibu:IB211_00402"/>
<dbReference type="InterPro" id="IPR011059">
    <property type="entry name" value="Metal-dep_hydrolase_composite"/>
</dbReference>
<dbReference type="CDD" id="cd01298">
    <property type="entry name" value="ATZ_TRZ_like"/>
    <property type="match status" value="1"/>
</dbReference>
<evidence type="ECO:0000313" key="3">
    <source>
        <dbReference type="EMBL" id="ALP92797.1"/>
    </source>
</evidence>
<proteinExistence type="predicted"/>
<organism evidence="3 4">
    <name type="scientific">Intestinimonas butyriciproducens</name>
    <dbReference type="NCBI Taxonomy" id="1297617"/>
    <lineage>
        <taxon>Bacteria</taxon>
        <taxon>Bacillati</taxon>
        <taxon>Bacillota</taxon>
        <taxon>Clostridia</taxon>
        <taxon>Eubacteriales</taxon>
        <taxon>Intestinimonas</taxon>
    </lineage>
</organism>
<dbReference type="STRING" id="1297617.IB211_00402"/>
<dbReference type="eggNOG" id="COG0402">
    <property type="taxonomic scope" value="Bacteria"/>
</dbReference>
<dbReference type="AlphaFoldDB" id="A0A0S2W0D5"/>
<dbReference type="Pfam" id="PF01979">
    <property type="entry name" value="Amidohydro_1"/>
    <property type="match status" value="1"/>
</dbReference>
<dbReference type="SUPFAM" id="SSF51338">
    <property type="entry name" value="Composite domain of metallo-dependent hydrolases"/>
    <property type="match status" value="1"/>
</dbReference>
<dbReference type="RefSeq" id="WP_058116926.1">
    <property type="nucleotide sequence ID" value="NZ_CALICV010000031.1"/>
</dbReference>
<dbReference type="Proteomes" id="UP000064844">
    <property type="component" value="Chromosome"/>
</dbReference>
<sequence length="432" mass="46651">MATMIYNVTAVLMDGGHTVLPGAYVVVDGHRITDFGAQRPQGFTGKCIDGKGGILMPGLVNAHTHVPMTAMRGYGDGHDLHEWLNQYIFPVEAKWDDRAVRACAALGLAEMISSGVTCIADMYMHTDAVLREVDAAGLSANVCCGGVQFEETFDPEKNHDCIVQRELTEKWHGRDDGRIRVDASLHAEYTSREGLCRWMARFAADHGLGMHVHLSETRKEHEECKLRHGGLTPAAYLAGLGVFDVRAIAAHCVWTTPEDWALLAEKGVSAVYNPVSNLKLGSGVAPVVDLRGAGVNVALGTDGVSSNNCTDFFGDLKLAAILQNGVRHDPMALTAWDALEMATVNGGKALGRKTGRIEKGYDADLILLDAEAVNLIPCHDAANNLAYAAHGSNVVMNMARGKVIYKNGEFLTIDIERVKKEVEGYALPLLFG</sequence>
<dbReference type="Gene3D" id="2.30.40.10">
    <property type="entry name" value="Urease, subunit C, domain 1"/>
    <property type="match status" value="1"/>
</dbReference>
<name>A0A0S2W0D5_9FIRM</name>
<dbReference type="PANTHER" id="PTHR43794">
    <property type="entry name" value="AMINOHYDROLASE SSNA-RELATED"/>
    <property type="match status" value="1"/>
</dbReference>
<keyword evidence="1 3" id="KW-0378">Hydrolase</keyword>
<evidence type="ECO:0000259" key="2">
    <source>
        <dbReference type="Pfam" id="PF01979"/>
    </source>
</evidence>
<dbReference type="InterPro" id="IPR050287">
    <property type="entry name" value="MTA/SAH_deaminase"/>
</dbReference>
<gene>
    <name evidence="3" type="ORF">IB211_00402</name>
</gene>
<keyword evidence="4" id="KW-1185">Reference proteome</keyword>